<dbReference type="RefSeq" id="WP_116556088.1">
    <property type="nucleotide sequence ID" value="NZ_QCZG01000054.1"/>
</dbReference>
<accession>A0A2U1JPI7</accession>
<dbReference type="PIRSF" id="PIRSF016578">
    <property type="entry name" value="HsaA"/>
    <property type="match status" value="1"/>
</dbReference>
<reference evidence="6 7" key="1">
    <citation type="submission" date="2018-04" db="EMBL/GenBank/DDBJ databases">
        <title>Camelliibacillus theae gen. nov., sp. nov., isolated from Pu'er tea.</title>
        <authorList>
            <person name="Niu L."/>
        </authorList>
    </citation>
    <scope>NUCLEOTIDE SEQUENCE [LARGE SCALE GENOMIC DNA]</scope>
    <source>
        <strain evidence="6 7">T8</strain>
    </source>
</reference>
<dbReference type="InterPro" id="IPR009100">
    <property type="entry name" value="AcylCoA_DH/oxidase_NM_dom_sf"/>
</dbReference>
<evidence type="ECO:0000313" key="6">
    <source>
        <dbReference type="EMBL" id="PWA07052.1"/>
    </source>
</evidence>
<dbReference type="InterPro" id="IPR046373">
    <property type="entry name" value="Acyl-CoA_Oxase/DH_mid-dom_sf"/>
</dbReference>
<dbReference type="InterPro" id="IPR037069">
    <property type="entry name" value="AcylCoA_DH/ox_N_sf"/>
</dbReference>
<dbReference type="EMBL" id="QCZG01000054">
    <property type="protein sequence ID" value="PWA07052.1"/>
    <property type="molecule type" value="Genomic_DNA"/>
</dbReference>
<gene>
    <name evidence="6" type="ORF">DCC39_16955</name>
</gene>
<dbReference type="OrthoDB" id="9785203at2"/>
<feature type="domain" description="Acyl-CoA oxidase/dehydrogenase middle" evidence="3">
    <location>
        <begin position="124"/>
        <end position="215"/>
    </location>
</feature>
<dbReference type="Gene3D" id="1.10.540.10">
    <property type="entry name" value="Acyl-CoA dehydrogenase/oxidase, N-terminal domain"/>
    <property type="match status" value="1"/>
</dbReference>
<dbReference type="Gene3D" id="1.20.140.10">
    <property type="entry name" value="Butyryl-CoA Dehydrogenase, subunit A, domain 3"/>
    <property type="match status" value="1"/>
</dbReference>
<dbReference type="GO" id="GO:0003995">
    <property type="term" value="F:acyl-CoA dehydrogenase activity"/>
    <property type="evidence" value="ECO:0007669"/>
    <property type="project" value="TreeGrafter"/>
</dbReference>
<dbReference type="GO" id="GO:0050660">
    <property type="term" value="F:flavin adenine dinucleotide binding"/>
    <property type="evidence" value="ECO:0007669"/>
    <property type="project" value="InterPro"/>
</dbReference>
<dbReference type="PANTHER" id="PTHR43884">
    <property type="entry name" value="ACYL-COA DEHYDROGENASE"/>
    <property type="match status" value="1"/>
</dbReference>
<dbReference type="SUPFAM" id="SSF56645">
    <property type="entry name" value="Acyl-CoA dehydrogenase NM domain-like"/>
    <property type="match status" value="1"/>
</dbReference>
<feature type="domain" description="Acyl-CoA dehydrogenase C-terminal" evidence="5">
    <location>
        <begin position="241"/>
        <end position="355"/>
    </location>
</feature>
<sequence length="387" mass="43098">MDAFIKTEEQKRLIEKINELQPVFQEREAELDELGSFPFKNIENLKKINYHTLTLPKEYGGQGYGLYEFILAQEAISEGCGSTGLSIGWHNGIVLEYAENRHWQGLTADWLLKEISKGALINTLATENNAGSPTRGALPRTTSVIDGEELIINGEKTYASLSPVLDYFLVTATNEKEEVDTVVIPRGTPGVSINESWDMLAMRGTASHTLVLNHVRIPKDYVLKKHGQAKPKAMGWLLHIPACYLGIAAAARAYAVKFAASYVPLSLGKPIAETPNIRQAIGEMELELSTARHLLYGTIERYEHANNKENLNEALNITKIEVTHKAINIVDKAMKIVGSRALSASNPMHRYYLNVREGLYNPPMEDMIKAQLANKAIESFSKQNVHQ</sequence>
<dbReference type="Pfam" id="PF08028">
    <property type="entry name" value="Acyl-CoA_dh_2"/>
    <property type="match status" value="1"/>
</dbReference>
<dbReference type="Gene3D" id="2.40.110.10">
    <property type="entry name" value="Butyryl-CoA Dehydrogenase, subunit A, domain 2"/>
    <property type="match status" value="1"/>
</dbReference>
<feature type="domain" description="Acyl-CoA dehydrogenase/oxidase N-terminal" evidence="4">
    <location>
        <begin position="7"/>
        <end position="95"/>
    </location>
</feature>
<protein>
    <submittedName>
        <fullName evidence="6">Acyl-CoA dehydrogenase</fullName>
    </submittedName>
</protein>
<evidence type="ECO:0000259" key="4">
    <source>
        <dbReference type="Pfam" id="PF02771"/>
    </source>
</evidence>
<dbReference type="CDD" id="cd00567">
    <property type="entry name" value="ACAD"/>
    <property type="match status" value="1"/>
</dbReference>
<evidence type="ECO:0000256" key="2">
    <source>
        <dbReference type="ARBA" id="ARBA00023002"/>
    </source>
</evidence>
<evidence type="ECO:0000313" key="7">
    <source>
        <dbReference type="Proteomes" id="UP000245998"/>
    </source>
</evidence>
<dbReference type="PANTHER" id="PTHR43884:SF25">
    <property type="entry name" value="ACYL-COA DEHYDROGENASE YDBM-RELATED"/>
    <property type="match status" value="1"/>
</dbReference>
<dbReference type="Pfam" id="PF02770">
    <property type="entry name" value="Acyl-CoA_dh_M"/>
    <property type="match status" value="1"/>
</dbReference>
<name>A0A2U1JPI7_9BACI</name>
<comment type="caution">
    <text evidence="6">The sequence shown here is derived from an EMBL/GenBank/DDBJ whole genome shotgun (WGS) entry which is preliminary data.</text>
</comment>
<evidence type="ECO:0000259" key="3">
    <source>
        <dbReference type="Pfam" id="PF02770"/>
    </source>
</evidence>
<proteinExistence type="predicted"/>
<dbReference type="InterPro" id="IPR036250">
    <property type="entry name" value="AcylCo_DH-like_C"/>
</dbReference>
<evidence type="ECO:0000259" key="5">
    <source>
        <dbReference type="Pfam" id="PF08028"/>
    </source>
</evidence>
<keyword evidence="1" id="KW-0285">Flavoprotein</keyword>
<keyword evidence="7" id="KW-1185">Reference proteome</keyword>
<dbReference type="InterPro" id="IPR006091">
    <property type="entry name" value="Acyl-CoA_Oxase/DH_mid-dom"/>
</dbReference>
<keyword evidence="2" id="KW-0560">Oxidoreductase</keyword>
<dbReference type="Pfam" id="PF02771">
    <property type="entry name" value="Acyl-CoA_dh_N"/>
    <property type="match status" value="1"/>
</dbReference>
<organism evidence="6 7">
    <name type="scientific">Pueribacillus theae</name>
    <dbReference type="NCBI Taxonomy" id="2171751"/>
    <lineage>
        <taxon>Bacteria</taxon>
        <taxon>Bacillati</taxon>
        <taxon>Bacillota</taxon>
        <taxon>Bacilli</taxon>
        <taxon>Bacillales</taxon>
        <taxon>Bacillaceae</taxon>
        <taxon>Pueribacillus</taxon>
    </lineage>
</organism>
<dbReference type="InterPro" id="IPR013107">
    <property type="entry name" value="Acyl-CoA_DH_C"/>
</dbReference>
<dbReference type="InterPro" id="IPR013786">
    <property type="entry name" value="AcylCoA_DH/ox_N"/>
</dbReference>
<dbReference type="AlphaFoldDB" id="A0A2U1JPI7"/>
<evidence type="ECO:0000256" key="1">
    <source>
        <dbReference type="ARBA" id="ARBA00022630"/>
    </source>
</evidence>
<dbReference type="Proteomes" id="UP000245998">
    <property type="component" value="Unassembled WGS sequence"/>
</dbReference>
<dbReference type="SUPFAM" id="SSF47203">
    <property type="entry name" value="Acyl-CoA dehydrogenase C-terminal domain-like"/>
    <property type="match status" value="1"/>
</dbReference>